<dbReference type="GeneID" id="110798614"/>
<evidence type="ECO:0000313" key="3">
    <source>
        <dbReference type="Proteomes" id="UP000813463"/>
    </source>
</evidence>
<dbReference type="SMART" id="SM00240">
    <property type="entry name" value="FHA"/>
    <property type="match status" value="1"/>
</dbReference>
<dbReference type="OrthoDB" id="687730at2759"/>
<gene>
    <name evidence="4" type="primary">LOC110798614</name>
</gene>
<protein>
    <recommendedName>
        <fullName evidence="2">FHA domain-containing protein</fullName>
    </recommendedName>
</protein>
<reference evidence="3" key="1">
    <citation type="journal article" date="2021" name="Nat. Commun.">
        <title>Genomic analyses provide insights into spinach domestication and the genetic basis of agronomic traits.</title>
        <authorList>
            <person name="Cai X."/>
            <person name="Sun X."/>
            <person name="Xu C."/>
            <person name="Sun H."/>
            <person name="Wang X."/>
            <person name="Ge C."/>
            <person name="Zhang Z."/>
            <person name="Wang Q."/>
            <person name="Fei Z."/>
            <person name="Jiao C."/>
            <person name="Wang Q."/>
        </authorList>
    </citation>
    <scope>NUCLEOTIDE SEQUENCE [LARGE SCALE GENOMIC DNA]</scope>
    <source>
        <strain evidence="3">cv. Varoflay</strain>
    </source>
</reference>
<dbReference type="PROSITE" id="PS50006">
    <property type="entry name" value="FHA_DOMAIN"/>
    <property type="match status" value="1"/>
</dbReference>
<reference evidence="4" key="2">
    <citation type="submission" date="2025-08" db="UniProtKB">
        <authorList>
            <consortium name="RefSeq"/>
        </authorList>
    </citation>
    <scope>IDENTIFICATION</scope>
    <source>
        <tissue evidence="4">Leaf</tissue>
    </source>
</reference>
<sequence>MEAIVGKSLCYAKICKPERSCCSPSSSISPTILQCKVSMFGYESGRKVECMRMIKPLILFPDHERNNKVGVVYASSEGEASPASNVVQGWLLEPVGDGDWKHIGFKVAMPGAYEILSSDEMVIGRQAGKADIVIPVATVSGMHARIQNKQGSLLISDLDSTNGTYINETRVVPGTKAVVPPGSLLTFGDNHLAIFRVSKIEKTVSNEPEESQEKTEIETTEVAPQP</sequence>
<dbReference type="GO" id="GO:0005634">
    <property type="term" value="C:nucleus"/>
    <property type="evidence" value="ECO:0000318"/>
    <property type="project" value="GO_Central"/>
</dbReference>
<dbReference type="PANTHER" id="PTHR23308">
    <property type="entry name" value="NUCLEAR INHIBITOR OF PROTEIN PHOSPHATASE-1"/>
    <property type="match status" value="1"/>
</dbReference>
<evidence type="ECO:0000259" key="2">
    <source>
        <dbReference type="PROSITE" id="PS50006"/>
    </source>
</evidence>
<accession>A0A9R0J199</accession>
<dbReference type="FunFam" id="2.60.200.20:FF:000063">
    <property type="entry name" value="Predicted protein"/>
    <property type="match status" value="1"/>
</dbReference>
<dbReference type="InterPro" id="IPR000253">
    <property type="entry name" value="FHA_dom"/>
</dbReference>
<feature type="domain" description="FHA" evidence="2">
    <location>
        <begin position="121"/>
        <end position="171"/>
    </location>
</feature>
<dbReference type="SUPFAM" id="SSF49879">
    <property type="entry name" value="SMAD/FHA domain"/>
    <property type="match status" value="1"/>
</dbReference>
<dbReference type="GO" id="GO:0003729">
    <property type="term" value="F:mRNA binding"/>
    <property type="evidence" value="ECO:0000318"/>
    <property type="project" value="GO_Central"/>
</dbReference>
<organism evidence="3 4">
    <name type="scientific">Spinacia oleracea</name>
    <name type="common">Spinach</name>
    <dbReference type="NCBI Taxonomy" id="3562"/>
    <lineage>
        <taxon>Eukaryota</taxon>
        <taxon>Viridiplantae</taxon>
        <taxon>Streptophyta</taxon>
        <taxon>Embryophyta</taxon>
        <taxon>Tracheophyta</taxon>
        <taxon>Spermatophyta</taxon>
        <taxon>Magnoliopsida</taxon>
        <taxon>eudicotyledons</taxon>
        <taxon>Gunneridae</taxon>
        <taxon>Pentapetalae</taxon>
        <taxon>Caryophyllales</taxon>
        <taxon>Chenopodiaceae</taxon>
        <taxon>Chenopodioideae</taxon>
        <taxon>Anserineae</taxon>
        <taxon>Spinacia</taxon>
    </lineage>
</organism>
<evidence type="ECO:0000313" key="4">
    <source>
        <dbReference type="RefSeq" id="XP_021859498.1"/>
    </source>
</evidence>
<name>A0A9R0J199_SPIOL</name>
<dbReference type="InterPro" id="IPR008984">
    <property type="entry name" value="SMAD_FHA_dom_sf"/>
</dbReference>
<dbReference type="Pfam" id="PF00498">
    <property type="entry name" value="FHA"/>
    <property type="match status" value="1"/>
</dbReference>
<proteinExistence type="predicted"/>
<feature type="region of interest" description="Disordered" evidence="1">
    <location>
        <begin position="203"/>
        <end position="226"/>
    </location>
</feature>
<dbReference type="AlphaFoldDB" id="A0A9R0J199"/>
<dbReference type="RefSeq" id="XP_021859498.1">
    <property type="nucleotide sequence ID" value="XM_022003806.2"/>
</dbReference>
<dbReference type="Proteomes" id="UP000813463">
    <property type="component" value="Chromosome 5"/>
</dbReference>
<dbReference type="Gene3D" id="2.60.200.20">
    <property type="match status" value="1"/>
</dbReference>
<evidence type="ECO:0000256" key="1">
    <source>
        <dbReference type="SAM" id="MobiDB-lite"/>
    </source>
</evidence>
<dbReference type="CDD" id="cd00060">
    <property type="entry name" value="FHA"/>
    <property type="match status" value="1"/>
</dbReference>
<keyword evidence="3" id="KW-1185">Reference proteome</keyword>
<dbReference type="InterPro" id="IPR050923">
    <property type="entry name" value="Cell_Proc_Reg/RNA_Proc"/>
</dbReference>
<dbReference type="KEGG" id="soe:110798614"/>